<accession>A0A8T3AYW1</accession>
<evidence type="ECO:0000313" key="7">
    <source>
        <dbReference type="EMBL" id="KAI0501723.1"/>
    </source>
</evidence>
<dbReference type="Proteomes" id="UP000829196">
    <property type="component" value="Unassembled WGS sequence"/>
</dbReference>
<dbReference type="SMART" id="SM00332">
    <property type="entry name" value="PP2Cc"/>
    <property type="match status" value="1"/>
</dbReference>
<evidence type="ECO:0000313" key="8">
    <source>
        <dbReference type="Proteomes" id="UP000829196"/>
    </source>
</evidence>
<dbReference type="CDD" id="cd00143">
    <property type="entry name" value="PP2Cc"/>
    <property type="match status" value="1"/>
</dbReference>
<dbReference type="OrthoDB" id="10264738at2759"/>
<keyword evidence="8" id="KW-1185">Reference proteome</keyword>
<dbReference type="GO" id="GO:0004722">
    <property type="term" value="F:protein serine/threonine phosphatase activity"/>
    <property type="evidence" value="ECO:0007669"/>
    <property type="project" value="UniProtKB-EC"/>
</dbReference>
<evidence type="ECO:0000256" key="4">
    <source>
        <dbReference type="ARBA" id="ARBA00047761"/>
    </source>
</evidence>
<evidence type="ECO:0000259" key="6">
    <source>
        <dbReference type="PROSITE" id="PS51746"/>
    </source>
</evidence>
<dbReference type="Pfam" id="PF00481">
    <property type="entry name" value="PP2C"/>
    <property type="match status" value="1"/>
</dbReference>
<feature type="domain" description="PPM-type phosphatase" evidence="6">
    <location>
        <begin position="90"/>
        <end position="370"/>
    </location>
</feature>
<keyword evidence="3" id="KW-0904">Protein phosphatase</keyword>
<dbReference type="SMR" id="A0A8T3AYW1"/>
<dbReference type="AlphaFoldDB" id="A0A8T3AYW1"/>
<evidence type="ECO:0000256" key="2">
    <source>
        <dbReference type="ARBA" id="ARBA00022801"/>
    </source>
</evidence>
<dbReference type="InterPro" id="IPR036457">
    <property type="entry name" value="PPM-type-like_dom_sf"/>
</dbReference>
<dbReference type="SUPFAM" id="SSF81606">
    <property type="entry name" value="PP2C-like"/>
    <property type="match status" value="1"/>
</dbReference>
<dbReference type="EMBL" id="JAGYWB010000012">
    <property type="protein sequence ID" value="KAI0501723.1"/>
    <property type="molecule type" value="Genomic_DNA"/>
</dbReference>
<dbReference type="Gene3D" id="3.60.40.10">
    <property type="entry name" value="PPM-type phosphatase domain"/>
    <property type="match status" value="2"/>
</dbReference>
<organism evidence="7 8">
    <name type="scientific">Dendrobium nobile</name>
    <name type="common">Orchid</name>
    <dbReference type="NCBI Taxonomy" id="94219"/>
    <lineage>
        <taxon>Eukaryota</taxon>
        <taxon>Viridiplantae</taxon>
        <taxon>Streptophyta</taxon>
        <taxon>Embryophyta</taxon>
        <taxon>Tracheophyta</taxon>
        <taxon>Spermatophyta</taxon>
        <taxon>Magnoliopsida</taxon>
        <taxon>Liliopsida</taxon>
        <taxon>Asparagales</taxon>
        <taxon>Orchidaceae</taxon>
        <taxon>Epidendroideae</taxon>
        <taxon>Malaxideae</taxon>
        <taxon>Dendrobiinae</taxon>
        <taxon>Dendrobium</taxon>
    </lineage>
</organism>
<dbReference type="PANTHER" id="PTHR47992">
    <property type="entry name" value="PROTEIN PHOSPHATASE"/>
    <property type="match status" value="1"/>
</dbReference>
<comment type="catalytic activity">
    <reaction evidence="5">
        <text>O-phospho-L-threonyl-[protein] + H2O = L-threonyl-[protein] + phosphate</text>
        <dbReference type="Rhea" id="RHEA:47004"/>
        <dbReference type="Rhea" id="RHEA-COMP:11060"/>
        <dbReference type="Rhea" id="RHEA-COMP:11605"/>
        <dbReference type="ChEBI" id="CHEBI:15377"/>
        <dbReference type="ChEBI" id="CHEBI:30013"/>
        <dbReference type="ChEBI" id="CHEBI:43474"/>
        <dbReference type="ChEBI" id="CHEBI:61977"/>
        <dbReference type="EC" id="3.1.3.16"/>
    </reaction>
</comment>
<name>A0A8T3AYW1_DENNO</name>
<dbReference type="InterPro" id="IPR001932">
    <property type="entry name" value="PPM-type_phosphatase-like_dom"/>
</dbReference>
<sequence length="474" mass="51991">MGSCMSSDSPAVATAAAGAPIYSEEDAYFSSGTGMCSKRWMGWKKKGTEDKRKRGGGFFDRKAVSGGGDEAVDELLLIPGRMYMNGASEAACLFTQQGKKGTNQDAMIVWENFTSRADTIFCGVFDGHGPLGHMVARKVRDSLPLKLCNQWKAIVEGQESPQKNDSSSRSMNSEETSFVSVDDEWCESVNFAEVEKLPEIYLPLKQSFLKAFKLMDKELKLLPTVDCFCSGTTAVTLVKQAREAARIEQCKGRVFALQDEPEVARVWLPNSNSPGLAMARAFGDFCLKDYGLISVPDISYRHLSDKDEFIVLATDGVWDALTNKEVVDIVASAPTRVIAARAVVDSAVRAWRLKFPTSKIDDCAAVCLFLSPPPPSSSPARELVENEEKGGLVDDQSVEHSYALHNSNEIIPVSEDSKVGKTPDHCQSTRSLADCISSTEEEEWSALEGVTRVNSLLNIPRFFSSDKRSNGRRK</sequence>
<dbReference type="PROSITE" id="PS51746">
    <property type="entry name" value="PPM_2"/>
    <property type="match status" value="1"/>
</dbReference>
<protein>
    <recommendedName>
        <fullName evidence="1">protein-serine/threonine phosphatase</fullName>
        <ecNumber evidence="1">3.1.3.16</ecNumber>
    </recommendedName>
</protein>
<evidence type="ECO:0000256" key="1">
    <source>
        <dbReference type="ARBA" id="ARBA00013081"/>
    </source>
</evidence>
<comment type="caution">
    <text evidence="7">The sequence shown here is derived from an EMBL/GenBank/DDBJ whole genome shotgun (WGS) entry which is preliminary data.</text>
</comment>
<dbReference type="InterPro" id="IPR015655">
    <property type="entry name" value="PP2C"/>
</dbReference>
<dbReference type="EC" id="3.1.3.16" evidence="1"/>
<reference evidence="7" key="1">
    <citation type="journal article" date="2022" name="Front. Genet.">
        <title>Chromosome-Scale Assembly of the Dendrobium nobile Genome Provides Insights Into the Molecular Mechanism of the Biosynthesis of the Medicinal Active Ingredient of Dendrobium.</title>
        <authorList>
            <person name="Xu Q."/>
            <person name="Niu S.-C."/>
            <person name="Li K.-L."/>
            <person name="Zheng P.-J."/>
            <person name="Zhang X.-J."/>
            <person name="Jia Y."/>
            <person name="Liu Y."/>
            <person name="Niu Y.-X."/>
            <person name="Yu L.-H."/>
            <person name="Chen D.-F."/>
            <person name="Zhang G.-Q."/>
        </authorList>
    </citation>
    <scope>NUCLEOTIDE SEQUENCE</scope>
    <source>
        <tissue evidence="7">Leaf</tissue>
    </source>
</reference>
<evidence type="ECO:0000256" key="3">
    <source>
        <dbReference type="ARBA" id="ARBA00022912"/>
    </source>
</evidence>
<proteinExistence type="predicted"/>
<keyword evidence="2" id="KW-0378">Hydrolase</keyword>
<evidence type="ECO:0000256" key="5">
    <source>
        <dbReference type="ARBA" id="ARBA00048336"/>
    </source>
</evidence>
<comment type="catalytic activity">
    <reaction evidence="4">
        <text>O-phospho-L-seryl-[protein] + H2O = L-seryl-[protein] + phosphate</text>
        <dbReference type="Rhea" id="RHEA:20629"/>
        <dbReference type="Rhea" id="RHEA-COMP:9863"/>
        <dbReference type="Rhea" id="RHEA-COMP:11604"/>
        <dbReference type="ChEBI" id="CHEBI:15377"/>
        <dbReference type="ChEBI" id="CHEBI:29999"/>
        <dbReference type="ChEBI" id="CHEBI:43474"/>
        <dbReference type="ChEBI" id="CHEBI:83421"/>
        <dbReference type="EC" id="3.1.3.16"/>
    </reaction>
</comment>
<gene>
    <name evidence="7" type="ORF">KFK09_016668</name>
</gene>